<reference evidence="3 4" key="1">
    <citation type="submission" date="2012-02" db="EMBL/GenBank/DDBJ databases">
        <title>Complete sequence of chromosome of Singulisphaera acidiphila DSM 18658.</title>
        <authorList>
            <consortium name="US DOE Joint Genome Institute (JGI-PGF)"/>
            <person name="Lucas S."/>
            <person name="Copeland A."/>
            <person name="Lapidus A."/>
            <person name="Glavina del Rio T."/>
            <person name="Dalin E."/>
            <person name="Tice H."/>
            <person name="Bruce D."/>
            <person name="Goodwin L."/>
            <person name="Pitluck S."/>
            <person name="Peters L."/>
            <person name="Ovchinnikova G."/>
            <person name="Chertkov O."/>
            <person name="Kyrpides N."/>
            <person name="Mavromatis K."/>
            <person name="Ivanova N."/>
            <person name="Brettin T."/>
            <person name="Detter J.C."/>
            <person name="Han C."/>
            <person name="Larimer F."/>
            <person name="Land M."/>
            <person name="Hauser L."/>
            <person name="Markowitz V."/>
            <person name="Cheng J.-F."/>
            <person name="Hugenholtz P."/>
            <person name="Woyke T."/>
            <person name="Wu D."/>
            <person name="Tindall B."/>
            <person name="Pomrenke H."/>
            <person name="Brambilla E."/>
            <person name="Klenk H.-P."/>
            <person name="Eisen J.A."/>
        </authorList>
    </citation>
    <scope>NUCLEOTIDE SEQUENCE [LARGE SCALE GENOMIC DNA]</scope>
    <source>
        <strain evidence="4">ATCC BAA-1392 / DSM 18658 / VKM B-2454 / MOB10</strain>
    </source>
</reference>
<name>L0DHA9_SINAD</name>
<feature type="transmembrane region" description="Helical" evidence="1">
    <location>
        <begin position="6"/>
        <end position="32"/>
    </location>
</feature>
<dbReference type="OrthoDB" id="272324at2"/>
<feature type="transmembrane region" description="Helical" evidence="1">
    <location>
        <begin position="44"/>
        <end position="77"/>
    </location>
</feature>
<dbReference type="InterPro" id="IPR036514">
    <property type="entry name" value="SGNH_hydro_sf"/>
</dbReference>
<dbReference type="AlphaFoldDB" id="L0DHA9"/>
<keyword evidence="1" id="KW-1133">Transmembrane helix</keyword>
<evidence type="ECO:0000256" key="1">
    <source>
        <dbReference type="SAM" id="Phobius"/>
    </source>
</evidence>
<dbReference type="Gene3D" id="3.40.50.1110">
    <property type="entry name" value="SGNH hydrolase"/>
    <property type="match status" value="1"/>
</dbReference>
<dbReference type="InterPro" id="IPR013830">
    <property type="entry name" value="SGNH_hydro"/>
</dbReference>
<dbReference type="KEGG" id="saci:Sinac_3823"/>
<dbReference type="GO" id="GO:0016788">
    <property type="term" value="F:hydrolase activity, acting on ester bonds"/>
    <property type="evidence" value="ECO:0007669"/>
    <property type="project" value="UniProtKB-ARBA"/>
</dbReference>
<accession>L0DHA9</accession>
<sequence length="305" mass="32901">MLTQWLVFHVASGQSFFTGAACLIVAVGLSALGQRRQLSIGRNTLLILGGTLVCLSATPLPPWFELLLLVASLLWLVGEASRERLRARLVLGLRVAVATTWIAAILVELPYHLSPRVPQLGHPTLGIIGDSVTAGTGQQKVTTWPGILADRHSVAVHDHAQAGANVASALQQAASMTSDERLVLLEIGGNDILGETTPAGFEVGLARLLSAVCQPGRVIVMLELPLPPTYNAYGRIQRRLARQYKTLLVPKRVLLGVLQQQGTTMDTIHLTQAGHQHMACTIWTIVQAAYNRGENQPEGTRENHP</sequence>
<keyword evidence="1" id="KW-0472">Membrane</keyword>
<dbReference type="eggNOG" id="COG2755">
    <property type="taxonomic scope" value="Bacteria"/>
</dbReference>
<evidence type="ECO:0000313" key="3">
    <source>
        <dbReference type="EMBL" id="AGA28056.1"/>
    </source>
</evidence>
<keyword evidence="4" id="KW-1185">Reference proteome</keyword>
<evidence type="ECO:0000259" key="2">
    <source>
        <dbReference type="Pfam" id="PF13472"/>
    </source>
</evidence>
<dbReference type="Proteomes" id="UP000010798">
    <property type="component" value="Chromosome"/>
</dbReference>
<dbReference type="SUPFAM" id="SSF52266">
    <property type="entry name" value="SGNH hydrolase"/>
    <property type="match status" value="1"/>
</dbReference>
<dbReference type="Pfam" id="PF13472">
    <property type="entry name" value="Lipase_GDSL_2"/>
    <property type="match status" value="1"/>
</dbReference>
<dbReference type="HOGENOM" id="CLU_959363_0_0_0"/>
<evidence type="ECO:0000313" key="4">
    <source>
        <dbReference type="Proteomes" id="UP000010798"/>
    </source>
</evidence>
<organism evidence="3 4">
    <name type="scientific">Singulisphaera acidiphila (strain ATCC BAA-1392 / DSM 18658 / VKM B-2454 / MOB10)</name>
    <dbReference type="NCBI Taxonomy" id="886293"/>
    <lineage>
        <taxon>Bacteria</taxon>
        <taxon>Pseudomonadati</taxon>
        <taxon>Planctomycetota</taxon>
        <taxon>Planctomycetia</taxon>
        <taxon>Isosphaerales</taxon>
        <taxon>Isosphaeraceae</taxon>
        <taxon>Singulisphaera</taxon>
    </lineage>
</organism>
<dbReference type="STRING" id="886293.Sinac_3823"/>
<gene>
    <name evidence="3" type="ordered locus">Sinac_3823</name>
</gene>
<feature type="domain" description="SGNH hydrolase-type esterase" evidence="2">
    <location>
        <begin position="128"/>
        <end position="276"/>
    </location>
</feature>
<dbReference type="RefSeq" id="WP_015247194.1">
    <property type="nucleotide sequence ID" value="NC_019892.1"/>
</dbReference>
<dbReference type="EMBL" id="CP003364">
    <property type="protein sequence ID" value="AGA28056.1"/>
    <property type="molecule type" value="Genomic_DNA"/>
</dbReference>
<keyword evidence="1" id="KW-0812">Transmembrane</keyword>
<protein>
    <submittedName>
        <fullName evidence="3">Lysophospholipase L1-like esterase</fullName>
    </submittedName>
</protein>
<proteinExistence type="predicted"/>